<keyword evidence="2" id="KW-0472">Membrane</keyword>
<keyword evidence="2" id="KW-0812">Transmembrane</keyword>
<dbReference type="NCBIfam" id="NF047832">
    <property type="entry name" value="caspase_w_EACC1"/>
    <property type="match status" value="1"/>
</dbReference>
<dbReference type="PANTHER" id="PTHR22576:SF37">
    <property type="entry name" value="MUCOSA-ASSOCIATED LYMPHOID TISSUE LYMPHOMA TRANSLOCATION PROTEIN 1"/>
    <property type="match status" value="1"/>
</dbReference>
<feature type="transmembrane region" description="Helical" evidence="2">
    <location>
        <begin position="748"/>
        <end position="766"/>
    </location>
</feature>
<dbReference type="PROSITE" id="PS00018">
    <property type="entry name" value="EF_HAND_1"/>
    <property type="match status" value="1"/>
</dbReference>
<proteinExistence type="predicted"/>
<dbReference type="GO" id="GO:0006508">
    <property type="term" value="P:proteolysis"/>
    <property type="evidence" value="ECO:0007669"/>
    <property type="project" value="InterPro"/>
</dbReference>
<keyword evidence="2" id="KW-1133">Transmembrane helix</keyword>
<feature type="domain" description="Peptidase C14 caspase" evidence="3">
    <location>
        <begin position="18"/>
        <end position="255"/>
    </location>
</feature>
<dbReference type="InterPro" id="IPR052039">
    <property type="entry name" value="Caspase-related_regulators"/>
</dbReference>
<comment type="caution">
    <text evidence="4">The sequence shown here is derived from an EMBL/GenBank/DDBJ whole genome shotgun (WGS) entry which is preliminary data.</text>
</comment>
<feature type="transmembrane region" description="Helical" evidence="2">
    <location>
        <begin position="631"/>
        <end position="651"/>
    </location>
</feature>
<reference evidence="4 5" key="1">
    <citation type="submission" date="2019-02" db="EMBL/GenBank/DDBJ databases">
        <title>Kribbella capetownensis sp. nov. and Kribbella speibonae sp. nov., isolated from soil.</title>
        <authorList>
            <person name="Curtis S.M."/>
            <person name="Norton I."/>
            <person name="Everest G.J."/>
            <person name="Meyers P.R."/>
        </authorList>
    </citation>
    <scope>NUCLEOTIDE SEQUENCE [LARGE SCALE GENOMIC DNA]</scope>
    <source>
        <strain evidence="4 5">NRRL B-24813</strain>
    </source>
</reference>
<dbReference type="EMBL" id="SJKB01000004">
    <property type="protein sequence ID" value="TCC61862.1"/>
    <property type="molecule type" value="Genomic_DNA"/>
</dbReference>
<dbReference type="InterPro" id="IPR018247">
    <property type="entry name" value="EF_Hand_1_Ca_BS"/>
</dbReference>
<sequence>MRSSVGTPWRTGNMDGSRVALVVANDQYDDPGLRRLVAPAQDAAALAEVLADPSVGGFEVQVLHNESAQEIRFAVEDFFADRAPEDLLLLHFSCHGLKNSAGELFLAVADTKPTRLASTALAADFVNRQMADSRAQRIALFLDCCYGGAFPRGMVVRASGEAQVRDAFVGQEEVGGGRGRVVVTASSAMEYAFEGGQLATDAATPTPSVFTSAVVDGLTTGEADRDGDGWVGLTELVGFVTDRVHRVTPNQNPQMWTFGSQGELLIARSRVRRITPTPLAPALLEAMESPLPAARFGVVDYLRERLDGDDLGQAYAAWQALHRMVTDDSRKVSEAAGEAIASAVPRVTPGEVALGEELPTVELQVSGPPIARTAVASPGAAWVRVEQDGTTIRVSADPAAPGNHESSLIVAGPTGECTVPVHLTLPTTEPPPPQPEPDLAPTPNPQPEPAAASKAAPRTEPERAPAAASTTAPVAEPATVSQPEPETAAASEAASVAEPVAASPAPVAQMEPEQTTKRVAPTPPSVQAGAGFVPPWWAVAVLALGGVALVLLNWPGPQSSQYLWTHSDTGWWVYRSWGDPAILASVGAVVACLVARWSGVIALGVIAGFALSVLEDGVVILGGGISGDETAPWALSTVVTAAMLAVLLIVLRPISRRYWPVWPPAAVLVVAGGVLILVSALTKHPDGYSWFTVTKLALLEPIVAAGLAWLAVAATDKRSRSWLGAAVTTYAVMSCISVIPALTQGNSPSAFITAILGNVLIVAGVLSRGVRLQSRP</sequence>
<protein>
    <recommendedName>
        <fullName evidence="3">Peptidase C14 caspase domain-containing protein</fullName>
    </recommendedName>
</protein>
<dbReference type="AlphaFoldDB" id="A0A4V2MB56"/>
<evidence type="ECO:0000259" key="3">
    <source>
        <dbReference type="Pfam" id="PF00656"/>
    </source>
</evidence>
<dbReference type="InterPro" id="IPR011600">
    <property type="entry name" value="Pept_C14_caspase"/>
</dbReference>
<keyword evidence="5" id="KW-1185">Reference proteome</keyword>
<evidence type="ECO:0000256" key="1">
    <source>
        <dbReference type="SAM" id="MobiDB-lite"/>
    </source>
</evidence>
<dbReference type="OrthoDB" id="491589at2"/>
<gene>
    <name evidence="4" type="ORF">E0H73_14065</name>
</gene>
<feature type="transmembrane region" description="Helical" evidence="2">
    <location>
        <begin position="658"/>
        <end position="682"/>
    </location>
</feature>
<evidence type="ECO:0000256" key="2">
    <source>
        <dbReference type="SAM" id="Phobius"/>
    </source>
</evidence>
<feature type="transmembrane region" description="Helical" evidence="2">
    <location>
        <begin position="581"/>
        <end position="611"/>
    </location>
</feature>
<organism evidence="4 5">
    <name type="scientific">Kribbella pittospori</name>
    <dbReference type="NCBI Taxonomy" id="722689"/>
    <lineage>
        <taxon>Bacteria</taxon>
        <taxon>Bacillati</taxon>
        <taxon>Actinomycetota</taxon>
        <taxon>Actinomycetes</taxon>
        <taxon>Propionibacteriales</taxon>
        <taxon>Kribbellaceae</taxon>
        <taxon>Kribbella</taxon>
    </lineage>
</organism>
<dbReference type="Proteomes" id="UP000291144">
    <property type="component" value="Unassembled WGS sequence"/>
</dbReference>
<dbReference type="InterPro" id="IPR029030">
    <property type="entry name" value="Caspase-like_dom_sf"/>
</dbReference>
<feature type="transmembrane region" description="Helical" evidence="2">
    <location>
        <begin position="688"/>
        <end position="710"/>
    </location>
</feature>
<dbReference type="SUPFAM" id="SSF52129">
    <property type="entry name" value="Caspase-like"/>
    <property type="match status" value="1"/>
</dbReference>
<feature type="compositionally biased region" description="Pro residues" evidence="1">
    <location>
        <begin position="428"/>
        <end position="448"/>
    </location>
</feature>
<feature type="region of interest" description="Disordered" evidence="1">
    <location>
        <begin position="417"/>
        <end position="523"/>
    </location>
</feature>
<evidence type="ECO:0000313" key="4">
    <source>
        <dbReference type="EMBL" id="TCC61862.1"/>
    </source>
</evidence>
<dbReference type="PANTHER" id="PTHR22576">
    <property type="entry name" value="MUCOSA ASSOCIATED LYMPHOID TISSUE LYMPHOMA TRANSLOCATION PROTEIN 1/PARACASPASE"/>
    <property type="match status" value="1"/>
</dbReference>
<dbReference type="Pfam" id="PF00656">
    <property type="entry name" value="Peptidase_C14"/>
    <property type="match status" value="1"/>
</dbReference>
<feature type="transmembrane region" description="Helical" evidence="2">
    <location>
        <begin position="536"/>
        <end position="554"/>
    </location>
</feature>
<dbReference type="GO" id="GO:0004197">
    <property type="term" value="F:cysteine-type endopeptidase activity"/>
    <property type="evidence" value="ECO:0007669"/>
    <property type="project" value="InterPro"/>
</dbReference>
<feature type="transmembrane region" description="Helical" evidence="2">
    <location>
        <begin position="722"/>
        <end position="742"/>
    </location>
</feature>
<feature type="compositionally biased region" description="Low complexity" evidence="1">
    <location>
        <begin position="464"/>
        <end position="508"/>
    </location>
</feature>
<name>A0A4V2MB56_9ACTN</name>
<dbReference type="Gene3D" id="3.40.50.1460">
    <property type="match status" value="1"/>
</dbReference>
<accession>A0A4V2MB56</accession>
<feature type="compositionally biased region" description="Low complexity" evidence="1">
    <location>
        <begin position="418"/>
        <end position="427"/>
    </location>
</feature>
<evidence type="ECO:0000313" key="5">
    <source>
        <dbReference type="Proteomes" id="UP000291144"/>
    </source>
</evidence>